<keyword evidence="4 7" id="KW-0732">Signal</keyword>
<protein>
    <recommendedName>
        <fullName evidence="3">alpha-L-fucosidase</fullName>
        <ecNumber evidence="3">3.2.1.51</ecNumber>
    </recommendedName>
</protein>
<dbReference type="Gene3D" id="3.20.20.80">
    <property type="entry name" value="Glycosidases"/>
    <property type="match status" value="1"/>
</dbReference>
<dbReference type="OrthoDB" id="107551at2"/>
<dbReference type="PRINTS" id="PR00741">
    <property type="entry name" value="GLHYDRLASE29"/>
</dbReference>
<dbReference type="Pfam" id="PF01120">
    <property type="entry name" value="Alpha_L_fucos"/>
    <property type="match status" value="1"/>
</dbReference>
<dbReference type="EMBL" id="SJPY01000002">
    <property type="protein sequence ID" value="TWU44380.1"/>
    <property type="molecule type" value="Genomic_DNA"/>
</dbReference>
<evidence type="ECO:0000256" key="4">
    <source>
        <dbReference type="ARBA" id="ARBA00022729"/>
    </source>
</evidence>
<dbReference type="PANTHER" id="PTHR10030:SF37">
    <property type="entry name" value="ALPHA-L-FUCOSIDASE-RELATED"/>
    <property type="match status" value="1"/>
</dbReference>
<dbReference type="GO" id="GO:0005764">
    <property type="term" value="C:lysosome"/>
    <property type="evidence" value="ECO:0007669"/>
    <property type="project" value="TreeGrafter"/>
</dbReference>
<evidence type="ECO:0000256" key="3">
    <source>
        <dbReference type="ARBA" id="ARBA00012662"/>
    </source>
</evidence>
<reference evidence="9 10" key="1">
    <citation type="submission" date="2019-02" db="EMBL/GenBank/DDBJ databases">
        <title>Deep-cultivation of Planctomycetes and their phenomic and genomic characterization uncovers novel biology.</title>
        <authorList>
            <person name="Wiegand S."/>
            <person name="Jogler M."/>
            <person name="Boedeker C."/>
            <person name="Pinto D."/>
            <person name="Vollmers J."/>
            <person name="Rivas-Marin E."/>
            <person name="Kohn T."/>
            <person name="Peeters S.H."/>
            <person name="Heuer A."/>
            <person name="Rast P."/>
            <person name="Oberbeckmann S."/>
            <person name="Bunk B."/>
            <person name="Jeske O."/>
            <person name="Meyerdierks A."/>
            <person name="Storesund J.E."/>
            <person name="Kallscheuer N."/>
            <person name="Luecker S."/>
            <person name="Lage O.M."/>
            <person name="Pohl T."/>
            <person name="Merkel B.J."/>
            <person name="Hornburger P."/>
            <person name="Mueller R.-W."/>
            <person name="Bruemmer F."/>
            <person name="Labrenz M."/>
            <person name="Spormann A.M."/>
            <person name="Op Den Camp H."/>
            <person name="Overmann J."/>
            <person name="Amann R."/>
            <person name="Jetten M.S.M."/>
            <person name="Mascher T."/>
            <person name="Medema M.H."/>
            <person name="Devos D.P."/>
            <person name="Kaster A.-K."/>
            <person name="Ovreas L."/>
            <person name="Rohde M."/>
            <person name="Galperin M.Y."/>
            <person name="Jogler C."/>
        </authorList>
    </citation>
    <scope>NUCLEOTIDE SEQUENCE [LARGE SCALE GENOMIC DNA]</scope>
    <source>
        <strain evidence="9 10">Q31b</strain>
    </source>
</reference>
<evidence type="ECO:0000256" key="7">
    <source>
        <dbReference type="SAM" id="SignalP"/>
    </source>
</evidence>
<dbReference type="AlphaFoldDB" id="A0A5C6E6G0"/>
<evidence type="ECO:0000259" key="8">
    <source>
        <dbReference type="Pfam" id="PF01120"/>
    </source>
</evidence>
<comment type="similarity">
    <text evidence="2">Belongs to the glycosyl hydrolase 29 family.</text>
</comment>
<proteinExistence type="inferred from homology"/>
<evidence type="ECO:0000256" key="1">
    <source>
        <dbReference type="ARBA" id="ARBA00004071"/>
    </source>
</evidence>
<dbReference type="SUPFAM" id="SSF51445">
    <property type="entry name" value="(Trans)glycosidases"/>
    <property type="match status" value="1"/>
</dbReference>
<evidence type="ECO:0000256" key="5">
    <source>
        <dbReference type="ARBA" id="ARBA00022801"/>
    </source>
</evidence>
<dbReference type="Gene3D" id="2.60.40.1180">
    <property type="entry name" value="Golgi alpha-mannosidase II"/>
    <property type="match status" value="1"/>
</dbReference>
<name>A0A5C6E6G0_9BACT</name>
<dbReference type="EC" id="3.2.1.51" evidence="3"/>
<keyword evidence="10" id="KW-1185">Reference proteome</keyword>
<keyword evidence="6" id="KW-0326">Glycosidase</keyword>
<dbReference type="SMART" id="SM00812">
    <property type="entry name" value="Alpha_L_fucos"/>
    <property type="match status" value="1"/>
</dbReference>
<evidence type="ECO:0000256" key="6">
    <source>
        <dbReference type="ARBA" id="ARBA00023295"/>
    </source>
</evidence>
<evidence type="ECO:0000313" key="10">
    <source>
        <dbReference type="Proteomes" id="UP000315471"/>
    </source>
</evidence>
<sequence precursor="true">MKFGKLSVFVVAALLASTRVVGAQTAEEQLEWFRDAKFGMFVHFQAHRDVNEFNPVDFDANQWLQVAKDGGVKYIVITTKHHAGFCIFDSALTEYDVMDAAPFKRDIVGELSEACQANDIRLGCYYSIADYNHPLYDPKYQNRAPLRNAIVPDADISQYMIYMYEQIEELCVKYDPFLFWFDGGSGFRPPERKRMLGQQDMVDLLHSYGAISNSRLGDDDSLRYVDYMSMGDNQTPPVNIGQTFESAICMNNGWGYSANADEYKSVEDLLERLVKIVGKGGNFLLNVAPNSQGVFHEAAIARFKGMGDWLAINGEAIYGTEAGPYPFGLNWGSMTQRKDGKNTILYLNVVDWPADGSFELDGLNNKIVSATLLDGGAALTYTSTFDPAAGLRRHKINVPQTAPDACVSVIALTVEGEASMEQVHMQQNDGSVVLDAYTGIIHDTEFMANKPRRAMDFKEFTVPLGGQGIVPARMLSVAGLRTPGQALSWDFRLVEPGTYQVVVASIGPSKGCRLRATVDGQSVVNDLNEFEKRKTIELPTDKIQESIAVLGTVTLSAPGMQTLTLDVAPDSAGPAPQLRSVELLPIAE</sequence>
<dbReference type="RefSeq" id="WP_146599342.1">
    <property type="nucleotide sequence ID" value="NZ_SJPY01000002.1"/>
</dbReference>
<dbReference type="Proteomes" id="UP000315471">
    <property type="component" value="Unassembled WGS sequence"/>
</dbReference>
<organism evidence="9 10">
    <name type="scientific">Novipirellula aureliae</name>
    <dbReference type="NCBI Taxonomy" id="2527966"/>
    <lineage>
        <taxon>Bacteria</taxon>
        <taxon>Pseudomonadati</taxon>
        <taxon>Planctomycetota</taxon>
        <taxon>Planctomycetia</taxon>
        <taxon>Pirellulales</taxon>
        <taxon>Pirellulaceae</taxon>
        <taxon>Novipirellula</taxon>
    </lineage>
</organism>
<accession>A0A5C6E6G0</accession>
<feature type="domain" description="Glycoside hydrolase family 29 N-terminal" evidence="8">
    <location>
        <begin position="51"/>
        <end position="315"/>
    </location>
</feature>
<dbReference type="InterPro" id="IPR016286">
    <property type="entry name" value="FUC_metazoa-typ"/>
</dbReference>
<dbReference type="InterPro" id="IPR057739">
    <property type="entry name" value="Glyco_hydro_29_N"/>
</dbReference>
<dbReference type="GO" id="GO:0016139">
    <property type="term" value="P:glycoside catabolic process"/>
    <property type="evidence" value="ECO:0007669"/>
    <property type="project" value="TreeGrafter"/>
</dbReference>
<comment type="function">
    <text evidence="1">Alpha-L-fucosidase is responsible for hydrolyzing the alpha-1,6-linked fucose joined to the reducing-end N-acetylglucosamine of the carbohydrate moieties of glycoproteins.</text>
</comment>
<evidence type="ECO:0000256" key="2">
    <source>
        <dbReference type="ARBA" id="ARBA00007951"/>
    </source>
</evidence>
<evidence type="ECO:0000313" key="9">
    <source>
        <dbReference type="EMBL" id="TWU44380.1"/>
    </source>
</evidence>
<dbReference type="InterPro" id="IPR017853">
    <property type="entry name" value="GH"/>
</dbReference>
<dbReference type="InterPro" id="IPR000933">
    <property type="entry name" value="Glyco_hydro_29"/>
</dbReference>
<feature type="chain" id="PRO_5023151218" description="alpha-L-fucosidase" evidence="7">
    <location>
        <begin position="24"/>
        <end position="588"/>
    </location>
</feature>
<dbReference type="InterPro" id="IPR013780">
    <property type="entry name" value="Glyco_hydro_b"/>
</dbReference>
<dbReference type="GO" id="GO:0006004">
    <property type="term" value="P:fucose metabolic process"/>
    <property type="evidence" value="ECO:0007669"/>
    <property type="project" value="InterPro"/>
</dbReference>
<comment type="caution">
    <text evidence="9">The sequence shown here is derived from an EMBL/GenBank/DDBJ whole genome shotgun (WGS) entry which is preliminary data.</text>
</comment>
<dbReference type="GO" id="GO:0004560">
    <property type="term" value="F:alpha-L-fucosidase activity"/>
    <property type="evidence" value="ECO:0007669"/>
    <property type="project" value="InterPro"/>
</dbReference>
<dbReference type="PANTHER" id="PTHR10030">
    <property type="entry name" value="ALPHA-L-FUCOSIDASE"/>
    <property type="match status" value="1"/>
</dbReference>
<feature type="signal peptide" evidence="7">
    <location>
        <begin position="1"/>
        <end position="23"/>
    </location>
</feature>
<keyword evidence="5" id="KW-0378">Hydrolase</keyword>
<gene>
    <name evidence="9" type="ORF">Q31b_19160</name>
</gene>